<keyword evidence="1" id="KW-0732">Signal</keyword>
<reference evidence="3" key="1">
    <citation type="journal article" date="2023" name="Genome Biol. Evol.">
        <title>First Whole Genome Sequence and Flow Cytometry Genome Size Data for the Lichen-Forming Fungus Ramalina farinacea (Ascomycota).</title>
        <authorList>
            <person name="Llewellyn T."/>
            <person name="Mian S."/>
            <person name="Hill R."/>
            <person name="Leitch I.J."/>
            <person name="Gaya E."/>
        </authorList>
    </citation>
    <scope>NUCLEOTIDE SEQUENCE</scope>
    <source>
        <strain evidence="3">LIQ254RAFAR</strain>
    </source>
</reference>
<dbReference type="AlphaFoldDB" id="A0AA43QTI1"/>
<gene>
    <name evidence="3" type="ORF">OHK93_002618</name>
</gene>
<comment type="caution">
    <text evidence="3">The sequence shown here is derived from an EMBL/GenBank/DDBJ whole genome shotgun (WGS) entry which is preliminary data.</text>
</comment>
<dbReference type="InterPro" id="IPR000719">
    <property type="entry name" value="Prot_kinase_dom"/>
</dbReference>
<proteinExistence type="predicted"/>
<evidence type="ECO:0000259" key="2">
    <source>
        <dbReference type="PROSITE" id="PS50011"/>
    </source>
</evidence>
<organism evidence="3 4">
    <name type="scientific">Ramalina farinacea</name>
    <dbReference type="NCBI Taxonomy" id="258253"/>
    <lineage>
        <taxon>Eukaryota</taxon>
        <taxon>Fungi</taxon>
        <taxon>Dikarya</taxon>
        <taxon>Ascomycota</taxon>
        <taxon>Pezizomycotina</taxon>
        <taxon>Lecanoromycetes</taxon>
        <taxon>OSLEUM clade</taxon>
        <taxon>Lecanoromycetidae</taxon>
        <taxon>Lecanorales</taxon>
        <taxon>Lecanorineae</taxon>
        <taxon>Ramalinaceae</taxon>
        <taxon>Ramalina</taxon>
    </lineage>
</organism>
<feature type="chain" id="PRO_5041421553" description="Protein kinase domain-containing protein" evidence="1">
    <location>
        <begin position="20"/>
        <end position="517"/>
    </location>
</feature>
<dbReference type="InterPro" id="IPR011009">
    <property type="entry name" value="Kinase-like_dom_sf"/>
</dbReference>
<keyword evidence="4" id="KW-1185">Reference proteome</keyword>
<sequence>MAELILAAVALGAAGPGIALKFAQCGRYLKSKVDHYQQAPDIVVKFGTFGHNLHSGQLNESLVLANWAYSQDDVEVGIKDALEDQIDHLKAGVVAVDQHLDKCFDERGVLKRSKFLWSGERKLKASMNELDQWQRSFWHTISLVEMRKRVLPDPSLLTSDKFQTSAQANGQLSQSTEPFSHARIAKGQISDMGLREIDVLIEPKRTVTSGVNEIKEIASYLSRLPARSTGILRCLGYRSEPQLELIFELPQGFTQLRTLDRLILDHMNSGDSRQESLDYRFSLACDIAEAVLSVHTSGRVHKNIRPDTILIIETQIEGSNFRKPYLTDWTMLRKTESPSTMVGEDDWLKDLYRHPRRHGLQPEQRYNMGHDIYSLGVNLLTVGLWEPLVNSLEGVRFPCEKYANTAVRLGLIQPEDLLPLKRPQGEDRESDIKRLVWTLTRPLTIQRTLQGLAEHELPSRMGLQFTRIVTSCLSCPEGGFGDVKIFEENNKQAIGVNFTEKVLQPLSAWVNLMEALS</sequence>
<evidence type="ECO:0000313" key="3">
    <source>
        <dbReference type="EMBL" id="MDI1491409.1"/>
    </source>
</evidence>
<dbReference type="Gene3D" id="1.10.510.10">
    <property type="entry name" value="Transferase(Phosphotransferase) domain 1"/>
    <property type="match status" value="1"/>
</dbReference>
<name>A0AA43QTI1_9LECA</name>
<protein>
    <recommendedName>
        <fullName evidence="2">Protein kinase domain-containing protein</fullName>
    </recommendedName>
</protein>
<evidence type="ECO:0000313" key="4">
    <source>
        <dbReference type="Proteomes" id="UP001161017"/>
    </source>
</evidence>
<dbReference type="Proteomes" id="UP001161017">
    <property type="component" value="Unassembled WGS sequence"/>
</dbReference>
<feature type="domain" description="Protein kinase" evidence="2">
    <location>
        <begin position="151"/>
        <end position="517"/>
    </location>
</feature>
<dbReference type="PANTHER" id="PTHR37542:SF3">
    <property type="entry name" value="PRION-INHIBITION AND PROPAGATION HELO DOMAIN-CONTAINING PROTEIN"/>
    <property type="match status" value="1"/>
</dbReference>
<feature type="signal peptide" evidence="1">
    <location>
        <begin position="1"/>
        <end position="19"/>
    </location>
</feature>
<evidence type="ECO:0000256" key="1">
    <source>
        <dbReference type="SAM" id="SignalP"/>
    </source>
</evidence>
<dbReference type="SUPFAM" id="SSF56112">
    <property type="entry name" value="Protein kinase-like (PK-like)"/>
    <property type="match status" value="1"/>
</dbReference>
<dbReference type="GO" id="GO:0004672">
    <property type="term" value="F:protein kinase activity"/>
    <property type="evidence" value="ECO:0007669"/>
    <property type="project" value="InterPro"/>
</dbReference>
<accession>A0AA43QTI1</accession>
<dbReference type="EMBL" id="JAPUFD010000014">
    <property type="protein sequence ID" value="MDI1491409.1"/>
    <property type="molecule type" value="Genomic_DNA"/>
</dbReference>
<dbReference type="PANTHER" id="PTHR37542">
    <property type="entry name" value="HELO DOMAIN-CONTAINING PROTEIN-RELATED"/>
    <property type="match status" value="1"/>
</dbReference>
<dbReference type="GO" id="GO:0005524">
    <property type="term" value="F:ATP binding"/>
    <property type="evidence" value="ECO:0007669"/>
    <property type="project" value="InterPro"/>
</dbReference>
<dbReference type="PROSITE" id="PS50011">
    <property type="entry name" value="PROTEIN_KINASE_DOM"/>
    <property type="match status" value="1"/>
</dbReference>